<dbReference type="Proteomes" id="UP000320390">
    <property type="component" value="Chromosome"/>
</dbReference>
<dbReference type="InterPro" id="IPR015424">
    <property type="entry name" value="PyrdxlP-dep_Trfase"/>
</dbReference>
<dbReference type="Pfam" id="PF00155">
    <property type="entry name" value="Aminotran_1_2"/>
    <property type="match status" value="1"/>
</dbReference>
<dbReference type="SUPFAM" id="SSF53383">
    <property type="entry name" value="PLP-dependent transferases"/>
    <property type="match status" value="1"/>
</dbReference>
<dbReference type="AlphaFoldDB" id="A0A518EXR7"/>
<sequence>MEILISEARGRPGDDPIFTINSQANARRAAGERVVNASLGALLDDDGKLAVMDTVTGAFRSVPPERGAAYAPIAGDRAYLDAVIDDALGGSTLKDCAVAVATPGGTGALVNAVMNFLEPGQALYTSSYFWSPYKIIASHNLRRVATFPMFTADGKFNVEGFESGLVELLAKQGRALVILNFPCHNPTGYTLDEGEWEGVVAALGRCADKGPIALLVDLAYAHFGQQDRSLWARKLEPIASKVTILAAWTASKSFAQYGARVGALIAAVPDEAARTQVANAMSFSCRGSWSNCNHAGLLAITSLLTDADLARSTDQERDALVGLLNERVEAFNRAARAKGLRYPRYEGGFFVSVFTPDAKRTAEVAAEAGVFVVPMDGAVRIALCSVAEKDIDFLVEHVARGVEAAGGQAANAVGRVSGRAGV</sequence>
<dbReference type="Gene3D" id="3.40.640.10">
    <property type="entry name" value="Type I PLP-dependent aspartate aminotransferase-like (Major domain)"/>
    <property type="match status" value="1"/>
</dbReference>
<feature type="domain" description="Aminotransferase class I/classII large" evidence="7">
    <location>
        <begin position="35"/>
        <end position="397"/>
    </location>
</feature>
<dbReference type="Gene3D" id="3.90.1150.10">
    <property type="entry name" value="Aspartate Aminotransferase, domain 1"/>
    <property type="match status" value="1"/>
</dbReference>
<comment type="similarity">
    <text evidence="2">Belongs to the class-I pyridoxal-phosphate-dependent aminotransferase family.</text>
</comment>
<keyword evidence="5 8" id="KW-0808">Transferase</keyword>
<dbReference type="GO" id="GO:0006520">
    <property type="term" value="P:amino acid metabolic process"/>
    <property type="evidence" value="ECO:0007669"/>
    <property type="project" value="InterPro"/>
</dbReference>
<evidence type="ECO:0000256" key="2">
    <source>
        <dbReference type="ARBA" id="ARBA00007441"/>
    </source>
</evidence>
<dbReference type="CDD" id="cd00609">
    <property type="entry name" value="AAT_like"/>
    <property type="match status" value="1"/>
</dbReference>
<name>A0A518EXR7_9BACT</name>
<dbReference type="InterPro" id="IPR015421">
    <property type="entry name" value="PyrdxlP-dep_Trfase_major"/>
</dbReference>
<evidence type="ECO:0000256" key="4">
    <source>
        <dbReference type="ARBA" id="ARBA00022576"/>
    </source>
</evidence>
<gene>
    <name evidence="8" type="primary">tyrB</name>
    <name evidence="8" type="ORF">Poly30_44370</name>
</gene>
<evidence type="ECO:0000256" key="1">
    <source>
        <dbReference type="ARBA" id="ARBA00001933"/>
    </source>
</evidence>
<comment type="subunit">
    <text evidence="3">Homodimer.</text>
</comment>
<protein>
    <submittedName>
        <fullName evidence="8">Tyrosine aminotransferase</fullName>
        <ecNumber evidence="8">2.6.1.5</ecNumber>
    </submittedName>
</protein>
<organism evidence="8 9">
    <name type="scientific">Saltatorellus ferox</name>
    <dbReference type="NCBI Taxonomy" id="2528018"/>
    <lineage>
        <taxon>Bacteria</taxon>
        <taxon>Pseudomonadati</taxon>
        <taxon>Planctomycetota</taxon>
        <taxon>Planctomycetia</taxon>
        <taxon>Planctomycetia incertae sedis</taxon>
        <taxon>Saltatorellus</taxon>
    </lineage>
</organism>
<keyword evidence="9" id="KW-1185">Reference proteome</keyword>
<keyword evidence="4 8" id="KW-0032">Aminotransferase</keyword>
<dbReference type="EC" id="2.6.1.5" evidence="8"/>
<dbReference type="OrthoDB" id="9766445at2"/>
<dbReference type="GO" id="GO:0042802">
    <property type="term" value="F:identical protein binding"/>
    <property type="evidence" value="ECO:0007669"/>
    <property type="project" value="TreeGrafter"/>
</dbReference>
<accession>A0A518EXR7</accession>
<dbReference type="InterPro" id="IPR015422">
    <property type="entry name" value="PyrdxlP-dep_Trfase_small"/>
</dbReference>
<evidence type="ECO:0000256" key="5">
    <source>
        <dbReference type="ARBA" id="ARBA00022679"/>
    </source>
</evidence>
<keyword evidence="6" id="KW-0663">Pyridoxal phosphate</keyword>
<evidence type="ECO:0000256" key="6">
    <source>
        <dbReference type="ARBA" id="ARBA00022898"/>
    </source>
</evidence>
<dbReference type="InterPro" id="IPR000796">
    <property type="entry name" value="Asp_trans"/>
</dbReference>
<dbReference type="GO" id="GO:0030170">
    <property type="term" value="F:pyridoxal phosphate binding"/>
    <property type="evidence" value="ECO:0007669"/>
    <property type="project" value="InterPro"/>
</dbReference>
<dbReference type="RefSeq" id="WP_145202295.1">
    <property type="nucleotide sequence ID" value="NZ_CP036434.1"/>
</dbReference>
<dbReference type="PANTHER" id="PTHR11879">
    <property type="entry name" value="ASPARTATE AMINOTRANSFERASE"/>
    <property type="match status" value="1"/>
</dbReference>
<proteinExistence type="inferred from homology"/>
<dbReference type="InterPro" id="IPR004839">
    <property type="entry name" value="Aminotransferase_I/II_large"/>
</dbReference>
<dbReference type="EMBL" id="CP036434">
    <property type="protein sequence ID" value="QDV08882.1"/>
    <property type="molecule type" value="Genomic_DNA"/>
</dbReference>
<dbReference type="PANTHER" id="PTHR11879:SF22">
    <property type="entry name" value="ASPARTATE AMINOTRANSFERASE, MITOCHONDRIAL"/>
    <property type="match status" value="1"/>
</dbReference>
<evidence type="ECO:0000313" key="9">
    <source>
        <dbReference type="Proteomes" id="UP000320390"/>
    </source>
</evidence>
<dbReference type="GO" id="GO:0008483">
    <property type="term" value="F:transaminase activity"/>
    <property type="evidence" value="ECO:0007669"/>
    <property type="project" value="UniProtKB-KW"/>
</dbReference>
<evidence type="ECO:0000256" key="3">
    <source>
        <dbReference type="ARBA" id="ARBA00011738"/>
    </source>
</evidence>
<evidence type="ECO:0000259" key="7">
    <source>
        <dbReference type="Pfam" id="PF00155"/>
    </source>
</evidence>
<reference evidence="8 9" key="1">
    <citation type="submission" date="2019-02" db="EMBL/GenBank/DDBJ databases">
        <title>Deep-cultivation of Planctomycetes and their phenomic and genomic characterization uncovers novel biology.</title>
        <authorList>
            <person name="Wiegand S."/>
            <person name="Jogler M."/>
            <person name="Boedeker C."/>
            <person name="Pinto D."/>
            <person name="Vollmers J."/>
            <person name="Rivas-Marin E."/>
            <person name="Kohn T."/>
            <person name="Peeters S.H."/>
            <person name="Heuer A."/>
            <person name="Rast P."/>
            <person name="Oberbeckmann S."/>
            <person name="Bunk B."/>
            <person name="Jeske O."/>
            <person name="Meyerdierks A."/>
            <person name="Storesund J.E."/>
            <person name="Kallscheuer N."/>
            <person name="Luecker S."/>
            <person name="Lage O.M."/>
            <person name="Pohl T."/>
            <person name="Merkel B.J."/>
            <person name="Hornburger P."/>
            <person name="Mueller R.-W."/>
            <person name="Bruemmer F."/>
            <person name="Labrenz M."/>
            <person name="Spormann A.M."/>
            <person name="Op den Camp H."/>
            <person name="Overmann J."/>
            <person name="Amann R."/>
            <person name="Jetten M.S.M."/>
            <person name="Mascher T."/>
            <person name="Medema M.H."/>
            <person name="Devos D.P."/>
            <person name="Kaster A.-K."/>
            <person name="Ovreas L."/>
            <person name="Rohde M."/>
            <person name="Galperin M.Y."/>
            <person name="Jogler C."/>
        </authorList>
    </citation>
    <scope>NUCLEOTIDE SEQUENCE [LARGE SCALE GENOMIC DNA]</scope>
    <source>
        <strain evidence="8 9">Poly30</strain>
    </source>
</reference>
<comment type="cofactor">
    <cofactor evidence="1">
        <name>pyridoxal 5'-phosphate</name>
        <dbReference type="ChEBI" id="CHEBI:597326"/>
    </cofactor>
</comment>
<evidence type="ECO:0000313" key="8">
    <source>
        <dbReference type="EMBL" id="QDV08882.1"/>
    </source>
</evidence>